<dbReference type="InterPro" id="IPR052958">
    <property type="entry name" value="IFN-induced_PKR_regulator"/>
</dbReference>
<feature type="domain" description="HAT C-terminal dimerisation" evidence="1">
    <location>
        <begin position="191"/>
        <end position="235"/>
    </location>
</feature>
<dbReference type="InterPro" id="IPR008906">
    <property type="entry name" value="HATC_C_dom"/>
</dbReference>
<accession>A0ABM4CR95</accession>
<dbReference type="PANTHER" id="PTHR46289:SF14">
    <property type="entry name" value="DUF4371 DOMAIN-CONTAINING PROTEIN"/>
    <property type="match status" value="1"/>
</dbReference>
<evidence type="ECO:0000259" key="1">
    <source>
        <dbReference type="Pfam" id="PF05699"/>
    </source>
</evidence>
<dbReference type="Proteomes" id="UP001652625">
    <property type="component" value="Chromosome 10"/>
</dbReference>
<proteinExistence type="predicted"/>
<gene>
    <name evidence="3" type="primary">LOC136086054</name>
</gene>
<dbReference type="PANTHER" id="PTHR46289">
    <property type="entry name" value="52 KDA REPRESSOR OF THE INHIBITOR OF THE PROTEIN KINASE-LIKE PROTEIN-RELATED"/>
    <property type="match status" value="1"/>
</dbReference>
<sequence length="273" mass="31511">MAVLWHHILKRFNAVSKFLQKVELDLHTANSMLVSLIGFVKNLRSDFTRFENESKKLSSFIEKNYSDKNKRKVIKKLSNGENQVDSLGVSDKFRVNTFFVIIDKLVTQLTIRSDGYNHVNKLFGFLSKLLTISTMELQVSAKKIVEVYSNDLEDSFIFEIEQFVTLLKLQPPGFFSYKKDKSKTDDIIDVFPNVYIAYRLFLTVPITNCEAERSFSTLKRVKNMHRSTMVHSRLSNIARLTIESKLLETLDFSDVIAEFAGKKSTKKSLNLIQ</sequence>
<evidence type="ECO:0000313" key="2">
    <source>
        <dbReference type="Proteomes" id="UP001652625"/>
    </source>
</evidence>
<protein>
    <submittedName>
        <fullName evidence="3">Uncharacterized protein LOC136086054</fullName>
    </submittedName>
</protein>
<dbReference type="RefSeq" id="XP_065664393.1">
    <property type="nucleotide sequence ID" value="XM_065808321.1"/>
</dbReference>
<reference evidence="3" key="1">
    <citation type="submission" date="2025-08" db="UniProtKB">
        <authorList>
            <consortium name="RefSeq"/>
        </authorList>
    </citation>
    <scope>IDENTIFICATION</scope>
</reference>
<organism evidence="2 3">
    <name type="scientific">Hydra vulgaris</name>
    <name type="common">Hydra</name>
    <name type="synonym">Hydra attenuata</name>
    <dbReference type="NCBI Taxonomy" id="6087"/>
    <lineage>
        <taxon>Eukaryota</taxon>
        <taxon>Metazoa</taxon>
        <taxon>Cnidaria</taxon>
        <taxon>Hydrozoa</taxon>
        <taxon>Hydroidolina</taxon>
        <taxon>Anthoathecata</taxon>
        <taxon>Aplanulata</taxon>
        <taxon>Hydridae</taxon>
        <taxon>Hydra</taxon>
    </lineage>
</organism>
<name>A0ABM4CR95_HYDVU</name>
<keyword evidence="2" id="KW-1185">Reference proteome</keyword>
<evidence type="ECO:0000313" key="3">
    <source>
        <dbReference type="RefSeq" id="XP_065664393.1"/>
    </source>
</evidence>
<dbReference type="Pfam" id="PF05699">
    <property type="entry name" value="Dimer_Tnp_hAT"/>
    <property type="match status" value="1"/>
</dbReference>
<dbReference type="GeneID" id="136086054"/>